<evidence type="ECO:0000313" key="2">
    <source>
        <dbReference type="Proteomes" id="UP000015105"/>
    </source>
</evidence>
<organism evidence="1 2">
    <name type="scientific">Aegilops tauschii subsp. strangulata</name>
    <name type="common">Goatgrass</name>
    <dbReference type="NCBI Taxonomy" id="200361"/>
    <lineage>
        <taxon>Eukaryota</taxon>
        <taxon>Viridiplantae</taxon>
        <taxon>Streptophyta</taxon>
        <taxon>Embryophyta</taxon>
        <taxon>Tracheophyta</taxon>
        <taxon>Spermatophyta</taxon>
        <taxon>Magnoliopsida</taxon>
        <taxon>Liliopsida</taxon>
        <taxon>Poales</taxon>
        <taxon>Poaceae</taxon>
        <taxon>BOP clade</taxon>
        <taxon>Pooideae</taxon>
        <taxon>Triticodae</taxon>
        <taxon>Triticeae</taxon>
        <taxon>Triticinae</taxon>
        <taxon>Aegilops</taxon>
    </lineage>
</organism>
<reference evidence="1" key="3">
    <citation type="journal article" date="2017" name="Nature">
        <title>Genome sequence of the progenitor of the wheat D genome Aegilops tauschii.</title>
        <authorList>
            <person name="Luo M.C."/>
            <person name="Gu Y.Q."/>
            <person name="Puiu D."/>
            <person name="Wang H."/>
            <person name="Twardziok S.O."/>
            <person name="Deal K.R."/>
            <person name="Huo N."/>
            <person name="Zhu T."/>
            <person name="Wang L."/>
            <person name="Wang Y."/>
            <person name="McGuire P.E."/>
            <person name="Liu S."/>
            <person name="Long H."/>
            <person name="Ramasamy R.K."/>
            <person name="Rodriguez J.C."/>
            <person name="Van S.L."/>
            <person name="Yuan L."/>
            <person name="Wang Z."/>
            <person name="Xia Z."/>
            <person name="Xiao L."/>
            <person name="Anderson O.D."/>
            <person name="Ouyang S."/>
            <person name="Liang Y."/>
            <person name="Zimin A.V."/>
            <person name="Pertea G."/>
            <person name="Qi P."/>
            <person name="Bennetzen J.L."/>
            <person name="Dai X."/>
            <person name="Dawson M.W."/>
            <person name="Muller H.G."/>
            <person name="Kugler K."/>
            <person name="Rivarola-Duarte L."/>
            <person name="Spannagl M."/>
            <person name="Mayer K.F.X."/>
            <person name="Lu F.H."/>
            <person name="Bevan M.W."/>
            <person name="Leroy P."/>
            <person name="Li P."/>
            <person name="You F.M."/>
            <person name="Sun Q."/>
            <person name="Liu Z."/>
            <person name="Lyons E."/>
            <person name="Wicker T."/>
            <person name="Salzberg S.L."/>
            <person name="Devos K.M."/>
            <person name="Dvorak J."/>
        </authorList>
    </citation>
    <scope>NUCLEOTIDE SEQUENCE [LARGE SCALE GENOMIC DNA]</scope>
    <source>
        <strain evidence="1">cv. AL8/78</strain>
    </source>
</reference>
<name>A0A453RHF6_AEGTS</name>
<dbReference type="Proteomes" id="UP000015105">
    <property type="component" value="Chromosome 7D"/>
</dbReference>
<reference evidence="1" key="4">
    <citation type="submission" date="2019-03" db="UniProtKB">
        <authorList>
            <consortium name="EnsemblPlants"/>
        </authorList>
    </citation>
    <scope>IDENTIFICATION</scope>
</reference>
<evidence type="ECO:0000313" key="1">
    <source>
        <dbReference type="EnsemblPlants" id="AET7Gv20582900.4"/>
    </source>
</evidence>
<dbReference type="AlphaFoldDB" id="A0A453RHF6"/>
<keyword evidence="2" id="KW-1185">Reference proteome</keyword>
<accession>A0A453RHF6</accession>
<reference evidence="1" key="5">
    <citation type="journal article" date="2021" name="G3 (Bethesda)">
        <title>Aegilops tauschii genome assembly Aet v5.0 features greater sequence contiguity and improved annotation.</title>
        <authorList>
            <person name="Wang L."/>
            <person name="Zhu T."/>
            <person name="Rodriguez J.C."/>
            <person name="Deal K.R."/>
            <person name="Dubcovsky J."/>
            <person name="McGuire P.E."/>
            <person name="Lux T."/>
            <person name="Spannagl M."/>
            <person name="Mayer K.F.X."/>
            <person name="Baldrich P."/>
            <person name="Meyers B.C."/>
            <person name="Huo N."/>
            <person name="Gu Y.Q."/>
            <person name="Zhou H."/>
            <person name="Devos K.M."/>
            <person name="Bennetzen J.L."/>
            <person name="Unver T."/>
            <person name="Budak H."/>
            <person name="Gulick P.J."/>
            <person name="Galiba G."/>
            <person name="Kalapos B."/>
            <person name="Nelson D.R."/>
            <person name="Li P."/>
            <person name="You F.M."/>
            <person name="Luo M.C."/>
            <person name="Dvorak J."/>
        </authorList>
    </citation>
    <scope>NUCLEOTIDE SEQUENCE [LARGE SCALE GENOMIC DNA]</scope>
    <source>
        <strain evidence="1">cv. AL8/78</strain>
    </source>
</reference>
<sequence length="104" mass="12695">MNSQIINLFSFLVMENSSRPCKRHTQTNYWACEGTRREAKQLSRKWHVPLRDFLFEGVFFFLRQLELRILHLLPFCLRKVPLSRFSWENFHLPLLPLHARHWLC</sequence>
<reference evidence="2" key="2">
    <citation type="journal article" date="2017" name="Nat. Plants">
        <title>The Aegilops tauschii genome reveals multiple impacts of transposons.</title>
        <authorList>
            <person name="Zhao G."/>
            <person name="Zou C."/>
            <person name="Li K."/>
            <person name="Wang K."/>
            <person name="Li T."/>
            <person name="Gao L."/>
            <person name="Zhang X."/>
            <person name="Wang H."/>
            <person name="Yang Z."/>
            <person name="Liu X."/>
            <person name="Jiang W."/>
            <person name="Mao L."/>
            <person name="Kong X."/>
            <person name="Jiao Y."/>
            <person name="Jia J."/>
        </authorList>
    </citation>
    <scope>NUCLEOTIDE SEQUENCE [LARGE SCALE GENOMIC DNA]</scope>
    <source>
        <strain evidence="2">cv. AL8/78</strain>
    </source>
</reference>
<protein>
    <submittedName>
        <fullName evidence="1">Uncharacterized protein</fullName>
    </submittedName>
</protein>
<dbReference type="EnsemblPlants" id="AET7Gv20582900.4">
    <property type="protein sequence ID" value="AET7Gv20582900.4"/>
    <property type="gene ID" value="AET7Gv20582900"/>
</dbReference>
<proteinExistence type="predicted"/>
<reference evidence="2" key="1">
    <citation type="journal article" date="2014" name="Science">
        <title>Ancient hybridizations among the ancestral genomes of bread wheat.</title>
        <authorList>
            <consortium name="International Wheat Genome Sequencing Consortium,"/>
            <person name="Marcussen T."/>
            <person name="Sandve S.R."/>
            <person name="Heier L."/>
            <person name="Spannagl M."/>
            <person name="Pfeifer M."/>
            <person name="Jakobsen K.S."/>
            <person name="Wulff B.B."/>
            <person name="Steuernagel B."/>
            <person name="Mayer K.F."/>
            <person name="Olsen O.A."/>
        </authorList>
    </citation>
    <scope>NUCLEOTIDE SEQUENCE [LARGE SCALE GENOMIC DNA]</scope>
    <source>
        <strain evidence="2">cv. AL8/78</strain>
    </source>
</reference>
<dbReference type="Gramene" id="AET7Gv20582900.4">
    <property type="protein sequence ID" value="AET7Gv20582900.4"/>
    <property type="gene ID" value="AET7Gv20582900"/>
</dbReference>